<dbReference type="Proteomes" id="UP001148838">
    <property type="component" value="Unassembled WGS sequence"/>
</dbReference>
<dbReference type="InterPro" id="IPR052709">
    <property type="entry name" value="Transposase-MT_Hybrid"/>
</dbReference>
<dbReference type="EMBL" id="JAJSOF020000023">
    <property type="protein sequence ID" value="KAJ4435657.1"/>
    <property type="molecule type" value="Genomic_DNA"/>
</dbReference>
<dbReference type="PANTHER" id="PTHR46060:SF1">
    <property type="entry name" value="MARINER MOS1 TRANSPOSASE-LIKE PROTEIN"/>
    <property type="match status" value="1"/>
</dbReference>
<accession>A0ABQ8SNA8</accession>
<gene>
    <name evidence="1" type="ORF">ANN_18273</name>
</gene>
<comment type="caution">
    <text evidence="1">The sequence shown here is derived from an EMBL/GenBank/DDBJ whole genome shotgun (WGS) entry which is preliminary data.</text>
</comment>
<evidence type="ECO:0000313" key="2">
    <source>
        <dbReference type="Proteomes" id="UP001148838"/>
    </source>
</evidence>
<reference evidence="1 2" key="1">
    <citation type="journal article" date="2022" name="Allergy">
        <title>Genome assembly and annotation of Periplaneta americana reveal a comprehensive cockroach allergen profile.</title>
        <authorList>
            <person name="Wang L."/>
            <person name="Xiong Q."/>
            <person name="Saelim N."/>
            <person name="Wang L."/>
            <person name="Nong W."/>
            <person name="Wan A.T."/>
            <person name="Shi M."/>
            <person name="Liu X."/>
            <person name="Cao Q."/>
            <person name="Hui J.H.L."/>
            <person name="Sookrung N."/>
            <person name="Leung T.F."/>
            <person name="Tungtrongchitr A."/>
            <person name="Tsui S.K.W."/>
        </authorList>
    </citation>
    <scope>NUCLEOTIDE SEQUENCE [LARGE SCALE GENOMIC DNA]</scope>
    <source>
        <strain evidence="1">PWHHKU_190912</strain>
    </source>
</reference>
<organism evidence="1 2">
    <name type="scientific">Periplaneta americana</name>
    <name type="common">American cockroach</name>
    <name type="synonym">Blatta americana</name>
    <dbReference type="NCBI Taxonomy" id="6978"/>
    <lineage>
        <taxon>Eukaryota</taxon>
        <taxon>Metazoa</taxon>
        <taxon>Ecdysozoa</taxon>
        <taxon>Arthropoda</taxon>
        <taxon>Hexapoda</taxon>
        <taxon>Insecta</taxon>
        <taxon>Pterygota</taxon>
        <taxon>Neoptera</taxon>
        <taxon>Polyneoptera</taxon>
        <taxon>Dictyoptera</taxon>
        <taxon>Blattodea</taxon>
        <taxon>Blattoidea</taxon>
        <taxon>Blattidae</taxon>
        <taxon>Blattinae</taxon>
        <taxon>Periplaneta</taxon>
    </lineage>
</organism>
<dbReference type="Gene3D" id="3.30.420.10">
    <property type="entry name" value="Ribonuclease H-like superfamily/Ribonuclease H"/>
    <property type="match status" value="1"/>
</dbReference>
<protein>
    <submittedName>
        <fullName evidence="1">Uncharacterized protein</fullName>
    </submittedName>
</protein>
<proteinExistence type="predicted"/>
<evidence type="ECO:0000313" key="1">
    <source>
        <dbReference type="EMBL" id="KAJ4435657.1"/>
    </source>
</evidence>
<sequence length="231" mass="26163">MTYIIKRIPNLTGPVNISDVTLRRNRNKIAGKFKGYHGGCMSCCKCYDSNIFILSSRPKKREDKQIISRISSNNWCLAMFVHKPLTLVRYSEQREFDGILVVSNGSATIDVQSLILMALAGGLDTLATAIEEERLHQVLLQHDNACLHSANMTKAAIQELGCEVIPHPSYSFDLAPSDFHLFRSLPNSLQGNSYDNEEDVLQTWLDDFFNFKPTNFLRMESKNYPIVGRKS</sequence>
<name>A0ABQ8SNA8_PERAM</name>
<keyword evidence="2" id="KW-1185">Reference proteome</keyword>
<dbReference type="InterPro" id="IPR036397">
    <property type="entry name" value="RNaseH_sf"/>
</dbReference>
<dbReference type="PANTHER" id="PTHR46060">
    <property type="entry name" value="MARINER MOS1 TRANSPOSASE-LIKE PROTEIN"/>
    <property type="match status" value="1"/>
</dbReference>